<comment type="caution">
    <text evidence="4">The sequence shown here is derived from an EMBL/GenBank/DDBJ whole genome shotgun (WGS) entry which is preliminary data.</text>
</comment>
<dbReference type="Pfam" id="PF08308">
    <property type="entry name" value="PEGA"/>
    <property type="match status" value="1"/>
</dbReference>
<dbReference type="InterPro" id="IPR011050">
    <property type="entry name" value="Pectin_lyase_fold/virulence"/>
</dbReference>
<gene>
    <name evidence="4" type="ORF">ACFFUT_01510</name>
</gene>
<dbReference type="SUPFAM" id="SSF51126">
    <property type="entry name" value="Pectin lyase-like"/>
    <property type="match status" value="1"/>
</dbReference>
<organism evidence="4 5">
    <name type="scientific">Pseudohalocynthiibacter aestuariivivens</name>
    <dbReference type="NCBI Taxonomy" id="1591409"/>
    <lineage>
        <taxon>Bacteria</taxon>
        <taxon>Pseudomonadati</taxon>
        <taxon>Pseudomonadota</taxon>
        <taxon>Alphaproteobacteria</taxon>
        <taxon>Rhodobacterales</taxon>
        <taxon>Paracoccaceae</taxon>
        <taxon>Pseudohalocynthiibacter</taxon>
    </lineage>
</organism>
<sequence length="1307" mass="140669">MKRSLLILSIVVVSLATQVSAQERLSIPVSSEPSGATIFLNGAVVGVTPADVALSTGAGLSELRLVKPGYDVFSHAFQQDETPINIAAELVTRPTIIPVTVTDDRPSAADGVITLREALNYASGANRPVGSDRVLINGPVGEMRADNIVISVEGYGPSPVLTMTEPLPPLSGNGDRLSGPAKRASIAMAHGYTVRGAGLVMGPETEVENLIIDGFDIGLSAEGFGTMVVRDVSVIGGFVGFSASDGAELLLSGADAINLATNTLAHGDGIIDGFVDAIVLDDFDNLTLYSGPPGEEGYSVVEGWVEPSGASNLFVRHAETRPLREVEGLDATTTSYHMYHIFGAGQSDQRWPWHVYDGMDGDYFQWEFIDPPEYEHMQVMGQRPMRTDKFTLHHLQSEARLVKFTFSLLGHTGYVIESFELDADPLMNEIAIDPELDFFGFRINVVEATGNSPGFTEIEAEILDSDAYEPVSVSRRRAVFPRPARGVLGVVEINNVLRPIGEAIFAEQSPVHFSQNNNVYKAQEIVRETLPQTATVQDILAALATVSDAEQSEIIIPGTLDIDATLGEISQSNLRLTGGGTIRSTDGSTLNFKRAQGLRLDNLSLSGAGILLEDSYPVIMDRLTVTQFDTAVTANSSYFILTNSTFSDGNRGIQANVASITMTGSVIENVSVGISSRTADPLVLIGNQITTRDHGVDLRAEGGYASVAHLIANRMEPANPTTPVQRPSYHSRSSLVGENNPSYLGLGSDTFDVRSRPTWIGYGIHDIRVGGAPTQVRLLEFSDFNTRCLLQADETVPGASKPVFLLQTATVVLHDTDARLLCFNETGGAEIALPANSHADDPIPAAARLVVSLDEGFEDAEPGLTSAVTARFTAEPIGAGQPYPALGADRAAGSQYNLITSLIKAGDHGRAFARAYDAYTNSPLDTRVAGTLIYAADEWATAMESKGLAAESLEFLTDLADSETTPEDAVTLLINAHFRLAGTFTEQQQWEDARHHYRQALLRDPSLEAASQNITYVYQEDLRSRFTPENAQDTVAWVDAESAEHPEDAAELRSVASILLGNAVVDAINGARFDEGLVLASAHYRWEENERTINNLRVAFQNFAMDAVSRQQSDAVLETLERLTREHGSGPDLAGILTNVFHNTAITAIEAGDFENALSAAHVLYGANPNSDSEDLLAYTYGQQAEAILATGDTVRAMRFLVDALNNYPNLTRLEQQGQSIGNQAALSAYEAGDSQGAVETFETTISIFGANDNLNQNLRVIYANWAVDSANSGNLDLAMQVARAGQARYPNEQTFADVIDFVNRNQ</sequence>
<dbReference type="InterPro" id="IPR019734">
    <property type="entry name" value="TPR_rpt"/>
</dbReference>
<name>A0ABV5JAH4_9RHOB</name>
<dbReference type="Gene3D" id="1.25.40.10">
    <property type="entry name" value="Tetratricopeptide repeat domain"/>
    <property type="match status" value="2"/>
</dbReference>
<dbReference type="EMBL" id="JBHMEA010000007">
    <property type="protein sequence ID" value="MFB9230460.1"/>
    <property type="molecule type" value="Genomic_DNA"/>
</dbReference>
<dbReference type="Proteomes" id="UP001589683">
    <property type="component" value="Unassembled WGS sequence"/>
</dbReference>
<feature type="chain" id="PRO_5046083564" evidence="2">
    <location>
        <begin position="22"/>
        <end position="1307"/>
    </location>
</feature>
<proteinExistence type="predicted"/>
<dbReference type="InterPro" id="IPR013229">
    <property type="entry name" value="PEGA"/>
</dbReference>
<dbReference type="InterPro" id="IPR011990">
    <property type="entry name" value="TPR-like_helical_dom_sf"/>
</dbReference>
<evidence type="ECO:0000313" key="4">
    <source>
        <dbReference type="EMBL" id="MFB9230460.1"/>
    </source>
</evidence>
<feature type="domain" description="PEGA" evidence="3">
    <location>
        <begin position="27"/>
        <end position="73"/>
    </location>
</feature>
<dbReference type="RefSeq" id="WP_213887638.1">
    <property type="nucleotide sequence ID" value="NZ_JAGFNU010000001.1"/>
</dbReference>
<dbReference type="Gene3D" id="2.160.20.10">
    <property type="entry name" value="Single-stranded right-handed beta-helix, Pectin lyase-like"/>
    <property type="match status" value="1"/>
</dbReference>
<evidence type="ECO:0000313" key="5">
    <source>
        <dbReference type="Proteomes" id="UP001589683"/>
    </source>
</evidence>
<dbReference type="InterPro" id="IPR012334">
    <property type="entry name" value="Pectin_lyas_fold"/>
</dbReference>
<keyword evidence="2" id="KW-0732">Signal</keyword>
<reference evidence="4 5" key="1">
    <citation type="submission" date="2024-09" db="EMBL/GenBank/DDBJ databases">
        <authorList>
            <person name="Sun Q."/>
            <person name="Mori K."/>
        </authorList>
    </citation>
    <scope>NUCLEOTIDE SEQUENCE [LARGE SCALE GENOMIC DNA]</scope>
    <source>
        <strain evidence="4 5">CECT 8726</strain>
    </source>
</reference>
<protein>
    <submittedName>
        <fullName evidence="4">PEGA domain-containing protein</fullName>
    </submittedName>
</protein>
<evidence type="ECO:0000256" key="2">
    <source>
        <dbReference type="SAM" id="SignalP"/>
    </source>
</evidence>
<feature type="repeat" description="TPR" evidence="1">
    <location>
        <begin position="974"/>
        <end position="1007"/>
    </location>
</feature>
<feature type="signal peptide" evidence="2">
    <location>
        <begin position="1"/>
        <end position="21"/>
    </location>
</feature>
<accession>A0ABV5JAH4</accession>
<dbReference type="PROSITE" id="PS50005">
    <property type="entry name" value="TPR"/>
    <property type="match status" value="1"/>
</dbReference>
<keyword evidence="5" id="KW-1185">Reference proteome</keyword>
<keyword evidence="1" id="KW-0802">TPR repeat</keyword>
<evidence type="ECO:0000259" key="3">
    <source>
        <dbReference type="Pfam" id="PF08308"/>
    </source>
</evidence>
<evidence type="ECO:0000256" key="1">
    <source>
        <dbReference type="PROSITE-ProRule" id="PRU00339"/>
    </source>
</evidence>
<dbReference type="SUPFAM" id="SSF48452">
    <property type="entry name" value="TPR-like"/>
    <property type="match status" value="1"/>
</dbReference>